<dbReference type="PANTHER" id="PTHR43166">
    <property type="entry name" value="AMINO ACID IMPORT ATP-BINDING PROTEIN"/>
    <property type="match status" value="1"/>
</dbReference>
<sequence>MTSNTVSPGDGAGQVYVDVVGVTKSFGANQVLKGVDLQVQAGECVVLLGASGSGKTTLLRSVAALETPDAGSIRVVSHQLDFGSAGKRTHGEKELRAFRSDTGMVFQQYNLFPHLTVLENMTVAPRHVHGTGKAEAEAAAVKLLARVGLADKAGSYPLQLSGGQQQRVAIARALALNPRVMLFDEVTSALDPQLVEEVENVIQQLACDGMTMLLVTHELSFARAVADRIVFMSNGIVLETGTPAQILDNPAHEETRRFVKRAQRV</sequence>
<dbReference type="PANTHER" id="PTHR43166:SF35">
    <property type="entry name" value="L-CYSTINE IMPORT ATP-BINDING PROTEIN TCYN"/>
    <property type="match status" value="1"/>
</dbReference>
<dbReference type="InterPro" id="IPR003593">
    <property type="entry name" value="AAA+_ATPase"/>
</dbReference>
<dbReference type="PIRSF" id="PIRSF039085">
    <property type="entry name" value="ABC_ATPase_HisP"/>
    <property type="match status" value="1"/>
</dbReference>
<evidence type="ECO:0000259" key="7">
    <source>
        <dbReference type="PROSITE" id="PS50893"/>
    </source>
</evidence>
<evidence type="ECO:0000256" key="5">
    <source>
        <dbReference type="ARBA" id="ARBA00022840"/>
    </source>
</evidence>
<dbReference type="InterPro" id="IPR027417">
    <property type="entry name" value="P-loop_NTPase"/>
</dbReference>
<keyword evidence="4" id="KW-0547">Nucleotide-binding</keyword>
<accession>A0ABQ4JLT3</accession>
<reference evidence="8 9" key="1">
    <citation type="submission" date="2021-01" db="EMBL/GenBank/DDBJ databases">
        <title>Whole genome shotgun sequence of Verrucosispora qiuiae NBRC 106684.</title>
        <authorList>
            <person name="Komaki H."/>
            <person name="Tamura T."/>
        </authorList>
    </citation>
    <scope>NUCLEOTIDE SEQUENCE [LARGE SCALE GENOMIC DNA]</scope>
    <source>
        <strain evidence="8 9">NBRC 106684</strain>
    </source>
</reference>
<evidence type="ECO:0000313" key="8">
    <source>
        <dbReference type="EMBL" id="GIJ30536.1"/>
    </source>
</evidence>
<gene>
    <name evidence="8" type="primary">glnQ</name>
    <name evidence="8" type="ORF">Vqi01_56980</name>
</gene>
<dbReference type="PROSITE" id="PS50893">
    <property type="entry name" value="ABC_TRANSPORTER_2"/>
    <property type="match status" value="1"/>
</dbReference>
<feature type="domain" description="ABC transporter" evidence="7">
    <location>
        <begin position="17"/>
        <end position="259"/>
    </location>
</feature>
<keyword evidence="5 8" id="KW-0067">ATP-binding</keyword>
<keyword evidence="6" id="KW-0472">Membrane</keyword>
<comment type="subcellular location">
    <subcellularLocation>
        <location evidence="1">Cell membrane</location>
        <topology evidence="1">Peripheral membrane protein</topology>
    </subcellularLocation>
</comment>
<comment type="caution">
    <text evidence="8">The sequence shown here is derived from an EMBL/GenBank/DDBJ whole genome shotgun (WGS) entry which is preliminary data.</text>
</comment>
<dbReference type="Proteomes" id="UP000653076">
    <property type="component" value="Unassembled WGS sequence"/>
</dbReference>
<dbReference type="InterPro" id="IPR003439">
    <property type="entry name" value="ABC_transporter-like_ATP-bd"/>
</dbReference>
<dbReference type="InterPro" id="IPR030679">
    <property type="entry name" value="ABC_ATPase_HisP-typ"/>
</dbReference>
<organism evidence="8 9">
    <name type="scientific">Micromonospora qiuiae</name>
    <dbReference type="NCBI Taxonomy" id="502268"/>
    <lineage>
        <taxon>Bacteria</taxon>
        <taxon>Bacillati</taxon>
        <taxon>Actinomycetota</taxon>
        <taxon>Actinomycetes</taxon>
        <taxon>Micromonosporales</taxon>
        <taxon>Micromonosporaceae</taxon>
        <taxon>Micromonospora</taxon>
    </lineage>
</organism>
<evidence type="ECO:0000256" key="3">
    <source>
        <dbReference type="ARBA" id="ARBA00022475"/>
    </source>
</evidence>
<keyword evidence="3" id="KW-1003">Cell membrane</keyword>
<dbReference type="InterPro" id="IPR050086">
    <property type="entry name" value="MetN_ABC_transporter-like"/>
</dbReference>
<evidence type="ECO:0000313" key="9">
    <source>
        <dbReference type="Proteomes" id="UP000653076"/>
    </source>
</evidence>
<protein>
    <submittedName>
        <fullName evidence="8">Peptide ABC transporter ATP-binding protein</fullName>
    </submittedName>
</protein>
<keyword evidence="2" id="KW-0813">Transport</keyword>
<proteinExistence type="predicted"/>
<dbReference type="GO" id="GO:0005524">
    <property type="term" value="F:ATP binding"/>
    <property type="evidence" value="ECO:0007669"/>
    <property type="project" value="UniProtKB-KW"/>
</dbReference>
<dbReference type="Gene3D" id="3.40.50.300">
    <property type="entry name" value="P-loop containing nucleotide triphosphate hydrolases"/>
    <property type="match status" value="1"/>
</dbReference>
<dbReference type="SUPFAM" id="SSF52540">
    <property type="entry name" value="P-loop containing nucleoside triphosphate hydrolases"/>
    <property type="match status" value="1"/>
</dbReference>
<evidence type="ECO:0000256" key="4">
    <source>
        <dbReference type="ARBA" id="ARBA00022741"/>
    </source>
</evidence>
<dbReference type="SMART" id="SM00382">
    <property type="entry name" value="AAA"/>
    <property type="match status" value="1"/>
</dbReference>
<dbReference type="Pfam" id="PF00005">
    <property type="entry name" value="ABC_tran"/>
    <property type="match status" value="1"/>
</dbReference>
<evidence type="ECO:0000256" key="1">
    <source>
        <dbReference type="ARBA" id="ARBA00004202"/>
    </source>
</evidence>
<keyword evidence="9" id="KW-1185">Reference proteome</keyword>
<evidence type="ECO:0000256" key="6">
    <source>
        <dbReference type="ARBA" id="ARBA00023136"/>
    </source>
</evidence>
<dbReference type="PROSITE" id="PS00211">
    <property type="entry name" value="ABC_TRANSPORTER_1"/>
    <property type="match status" value="1"/>
</dbReference>
<name>A0ABQ4JLT3_9ACTN</name>
<dbReference type="EMBL" id="BOPC01000118">
    <property type="protein sequence ID" value="GIJ30536.1"/>
    <property type="molecule type" value="Genomic_DNA"/>
</dbReference>
<evidence type="ECO:0000256" key="2">
    <source>
        <dbReference type="ARBA" id="ARBA00022448"/>
    </source>
</evidence>
<dbReference type="InterPro" id="IPR017871">
    <property type="entry name" value="ABC_transporter-like_CS"/>
</dbReference>